<feature type="region of interest" description="Disordered" evidence="12">
    <location>
        <begin position="161"/>
        <end position="201"/>
    </location>
</feature>
<evidence type="ECO:0000256" key="12">
    <source>
        <dbReference type="SAM" id="MobiDB-lite"/>
    </source>
</evidence>
<protein>
    <recommendedName>
        <fullName evidence="11">Trafficking protein particle complex subunit 3</fullName>
    </recommendedName>
</protein>
<dbReference type="Proteomes" id="UP000694556">
    <property type="component" value="Chromosome 24"/>
</dbReference>
<dbReference type="InterPro" id="IPR024096">
    <property type="entry name" value="NO_sig/Golgi_transp_ligand-bd"/>
</dbReference>
<proteinExistence type="inferred from homology"/>
<evidence type="ECO:0000256" key="5">
    <source>
        <dbReference type="ARBA" id="ARBA00022448"/>
    </source>
</evidence>
<keyword evidence="14" id="KW-1185">Reference proteome</keyword>
<feature type="compositionally biased region" description="Gly residues" evidence="12">
    <location>
        <begin position="171"/>
        <end position="180"/>
    </location>
</feature>
<dbReference type="GO" id="GO:0048193">
    <property type="term" value="P:Golgi vesicle transport"/>
    <property type="evidence" value="ECO:0007669"/>
    <property type="project" value="InterPro"/>
</dbReference>
<dbReference type="CDD" id="cd14942">
    <property type="entry name" value="TRAPPC3_bet3"/>
    <property type="match status" value="1"/>
</dbReference>
<evidence type="ECO:0000313" key="13">
    <source>
        <dbReference type="Ensembl" id="ENSCMMP00000011470.1"/>
    </source>
</evidence>
<accession>A0A8C3BVM5</accession>
<comment type="function">
    <text evidence="1">May play a role in vesicular transport from endoplasmic reticulum to Golgi.</text>
</comment>
<evidence type="ECO:0000256" key="9">
    <source>
        <dbReference type="ARBA" id="ARBA00023139"/>
    </source>
</evidence>
<dbReference type="FunFam" id="3.30.1380.20:FF:000003">
    <property type="entry name" value="Trafficking protein particle complex subunit"/>
    <property type="match status" value="1"/>
</dbReference>
<keyword evidence="10" id="KW-0449">Lipoprotein</keyword>
<comment type="subcellular location">
    <subcellularLocation>
        <location evidence="3">Endoplasmic reticulum</location>
    </subcellularLocation>
    <subcellularLocation>
        <location evidence="2">Golgi apparatus</location>
        <location evidence="2">cis-Golgi network</location>
    </subcellularLocation>
</comment>
<evidence type="ECO:0000256" key="1">
    <source>
        <dbReference type="ARBA" id="ARBA00002910"/>
    </source>
</evidence>
<reference evidence="13" key="1">
    <citation type="submission" date="2018-09" db="EMBL/GenBank/DDBJ databases">
        <title>Common duck and Muscovy duck high density SNP chip.</title>
        <authorList>
            <person name="Vignal A."/>
            <person name="Thebault N."/>
            <person name="Warren W.C."/>
        </authorList>
    </citation>
    <scope>NUCLEOTIDE SEQUENCE [LARGE SCALE GENOMIC DNA]</scope>
</reference>
<evidence type="ECO:0000256" key="6">
    <source>
        <dbReference type="ARBA" id="ARBA00022824"/>
    </source>
</evidence>
<keyword evidence="5" id="KW-0813">Transport</keyword>
<organism evidence="13 14">
    <name type="scientific">Cairina moschata</name>
    <name type="common">Muscovy duck</name>
    <dbReference type="NCBI Taxonomy" id="8855"/>
    <lineage>
        <taxon>Eukaryota</taxon>
        <taxon>Metazoa</taxon>
        <taxon>Chordata</taxon>
        <taxon>Craniata</taxon>
        <taxon>Vertebrata</taxon>
        <taxon>Euteleostomi</taxon>
        <taxon>Archelosauria</taxon>
        <taxon>Archosauria</taxon>
        <taxon>Dinosauria</taxon>
        <taxon>Saurischia</taxon>
        <taxon>Theropoda</taxon>
        <taxon>Coelurosauria</taxon>
        <taxon>Aves</taxon>
        <taxon>Neognathae</taxon>
        <taxon>Galloanserae</taxon>
        <taxon>Anseriformes</taxon>
        <taxon>Anatidae</taxon>
        <taxon>Anatinae</taxon>
        <taxon>Cairina</taxon>
    </lineage>
</organism>
<evidence type="ECO:0000313" key="14">
    <source>
        <dbReference type="Proteomes" id="UP000694556"/>
    </source>
</evidence>
<evidence type="ECO:0000256" key="11">
    <source>
        <dbReference type="ARBA" id="ARBA00068380"/>
    </source>
</evidence>
<dbReference type="Ensembl" id="ENSCMMT00000012630.1">
    <property type="protein sequence ID" value="ENSCMMP00000011470.1"/>
    <property type="gene ID" value="ENSCMMG00000007241.1"/>
</dbReference>
<keyword evidence="8" id="KW-0333">Golgi apparatus</keyword>
<evidence type="ECO:0000256" key="8">
    <source>
        <dbReference type="ARBA" id="ARBA00023034"/>
    </source>
</evidence>
<evidence type="ECO:0000256" key="4">
    <source>
        <dbReference type="ARBA" id="ARBA00006218"/>
    </source>
</evidence>
<evidence type="ECO:0000256" key="3">
    <source>
        <dbReference type="ARBA" id="ARBA00004240"/>
    </source>
</evidence>
<keyword evidence="9" id="KW-0564">Palmitate</keyword>
<dbReference type="Pfam" id="PF04051">
    <property type="entry name" value="TRAPP"/>
    <property type="match status" value="1"/>
</dbReference>
<comment type="similarity">
    <text evidence="4">Belongs to the TRAPP small subunits family. BET3 subfamily.</text>
</comment>
<dbReference type="Gene3D" id="3.30.1380.20">
    <property type="entry name" value="Trafficking protein particle complex subunit 3"/>
    <property type="match status" value="1"/>
</dbReference>
<dbReference type="InterPro" id="IPR016721">
    <property type="entry name" value="Bet3"/>
</dbReference>
<reference evidence="13" key="2">
    <citation type="submission" date="2025-08" db="UniProtKB">
        <authorList>
            <consortium name="Ensembl"/>
        </authorList>
    </citation>
    <scope>IDENTIFICATION</scope>
</reference>
<name>A0A8C3BVM5_CAIMO</name>
<evidence type="ECO:0000256" key="7">
    <source>
        <dbReference type="ARBA" id="ARBA00022892"/>
    </source>
</evidence>
<evidence type="ECO:0000256" key="10">
    <source>
        <dbReference type="ARBA" id="ARBA00023288"/>
    </source>
</evidence>
<reference evidence="13" key="3">
    <citation type="submission" date="2025-09" db="UniProtKB">
        <authorList>
            <consortium name="Ensembl"/>
        </authorList>
    </citation>
    <scope>IDENTIFICATION</scope>
</reference>
<dbReference type="SUPFAM" id="SSF111126">
    <property type="entry name" value="Ligand-binding domain in the NO signalling and Golgi transport"/>
    <property type="match status" value="1"/>
</dbReference>
<evidence type="ECO:0000256" key="2">
    <source>
        <dbReference type="ARBA" id="ARBA00004222"/>
    </source>
</evidence>
<dbReference type="InterPro" id="IPR007194">
    <property type="entry name" value="TRAPP_component"/>
</dbReference>
<keyword evidence="7" id="KW-0931">ER-Golgi transport</keyword>
<dbReference type="AlphaFoldDB" id="A0A8C3BVM5"/>
<dbReference type="GO" id="GO:0005794">
    <property type="term" value="C:Golgi apparatus"/>
    <property type="evidence" value="ECO:0007669"/>
    <property type="project" value="UniProtKB-SubCell"/>
</dbReference>
<dbReference type="GO" id="GO:0005783">
    <property type="term" value="C:endoplasmic reticulum"/>
    <property type="evidence" value="ECO:0007669"/>
    <property type="project" value="UniProtKB-SubCell"/>
</dbReference>
<keyword evidence="6" id="KW-0256">Endoplasmic reticulum</keyword>
<dbReference type="GO" id="GO:0030008">
    <property type="term" value="C:TRAPP complex"/>
    <property type="evidence" value="ECO:0007669"/>
    <property type="project" value="InterPro"/>
</dbReference>
<sequence length="368" mass="39892">MSRERITVRAGAAAVASPPTQPPASLTCDLGGFDHGLLEEGLLVAEGDDAAGAAAVVGELQQLRGALGAGEAVLVLAGLHAVHHGRRHLLGRGALGWEVGFEPGSPRSSPRCPPLCSPRLQPLARGALQRPRHPRARRLRLRELLGLGHWPRSLLTAWGHEESPKSAPRGTGHGEAGRAGPGRAEPGRMSRQAGRGTESKKMNSELFTLTYGALVTQLCKDYENDEDVNKQLDKMGYNIGVRLIEDFLARSNVGRCHDFRETADVIAKIAFKMYLGITPSITNWSPGGDEFSLILENNPLVDFVELPDNHSTLIYSNLLCGVLRGALEMVQMAVDVKFVQDTLKGDSVTEIRMKFIRRIEDNLPAGEE</sequence>
<dbReference type="PANTHER" id="PTHR13048">
    <property type="entry name" value="TRAFFICKING PROTEIN PARTICLE COMPLEX SUBUNIT 3"/>
    <property type="match status" value="1"/>
</dbReference>